<reference evidence="2" key="1">
    <citation type="submission" date="2023-10" db="EMBL/GenBank/DDBJ databases">
        <authorList>
            <person name="Chen Y."/>
            <person name="Shah S."/>
            <person name="Dougan E. K."/>
            <person name="Thang M."/>
            <person name="Chan C."/>
        </authorList>
    </citation>
    <scope>NUCLEOTIDE SEQUENCE [LARGE SCALE GENOMIC DNA]</scope>
</reference>
<comment type="caution">
    <text evidence="2">The sequence shown here is derived from an EMBL/GenBank/DDBJ whole genome shotgun (WGS) entry which is preliminary data.</text>
</comment>
<evidence type="ECO:0000256" key="1">
    <source>
        <dbReference type="SAM" id="MobiDB-lite"/>
    </source>
</evidence>
<feature type="non-terminal residue" evidence="2">
    <location>
        <position position="1"/>
    </location>
</feature>
<proteinExistence type="predicted"/>
<gene>
    <name evidence="2" type="ORF">PCOR1329_LOCUS82903</name>
</gene>
<evidence type="ECO:0000313" key="2">
    <source>
        <dbReference type="EMBL" id="CAK0908144.1"/>
    </source>
</evidence>
<dbReference type="EMBL" id="CAUYUJ010021963">
    <property type="protein sequence ID" value="CAK0908144.1"/>
    <property type="molecule type" value="Genomic_DNA"/>
</dbReference>
<evidence type="ECO:0000313" key="3">
    <source>
        <dbReference type="Proteomes" id="UP001189429"/>
    </source>
</evidence>
<keyword evidence="3" id="KW-1185">Reference proteome</keyword>
<name>A0ABN9Y6D7_9DINO</name>
<accession>A0ABN9Y6D7</accession>
<feature type="region of interest" description="Disordered" evidence="1">
    <location>
        <begin position="58"/>
        <end position="81"/>
    </location>
</feature>
<protein>
    <submittedName>
        <fullName evidence="2">Uncharacterized protein</fullName>
    </submittedName>
</protein>
<sequence length="186" mass="21367">DEFIKKNELTEQLKAINLKRKLARRLLETKKRLRTANRILQSVFYEYFSAASGVGEPYHRPVASDIGNDDKEGEEDREDSGVKLAKMQQLDFYEEECAKTVPEEFNIGDDSIAVGIEKIRKHRKDNHDTRDQTKEFGYGVPIVSGDDFRTEQLVKEAIERFGRDWAEHNLNEHLLKDAALQDAVGA</sequence>
<organism evidence="2 3">
    <name type="scientific">Prorocentrum cordatum</name>
    <dbReference type="NCBI Taxonomy" id="2364126"/>
    <lineage>
        <taxon>Eukaryota</taxon>
        <taxon>Sar</taxon>
        <taxon>Alveolata</taxon>
        <taxon>Dinophyceae</taxon>
        <taxon>Prorocentrales</taxon>
        <taxon>Prorocentraceae</taxon>
        <taxon>Prorocentrum</taxon>
    </lineage>
</organism>
<dbReference type="Proteomes" id="UP001189429">
    <property type="component" value="Unassembled WGS sequence"/>
</dbReference>